<evidence type="ECO:0000313" key="2">
    <source>
        <dbReference type="EMBL" id="KAA8896062.1"/>
    </source>
</evidence>
<evidence type="ECO:0000313" key="3">
    <source>
        <dbReference type="Proteomes" id="UP000326924"/>
    </source>
</evidence>
<dbReference type="AlphaFoldDB" id="A0A5J5EKA2"/>
<proteinExistence type="predicted"/>
<reference evidence="2 3" key="1">
    <citation type="submission" date="2019-09" db="EMBL/GenBank/DDBJ databases">
        <title>Draft genome of the ectomycorrhizal ascomycete Sphaerosporella brunnea.</title>
        <authorList>
            <consortium name="DOE Joint Genome Institute"/>
            <person name="Benucci G.M."/>
            <person name="Marozzi G."/>
            <person name="Antonielli L."/>
            <person name="Sanchez S."/>
            <person name="Marco P."/>
            <person name="Wang X."/>
            <person name="Falini L.B."/>
            <person name="Barry K."/>
            <person name="Haridas S."/>
            <person name="Lipzen A."/>
            <person name="Labutti K."/>
            <person name="Grigoriev I.V."/>
            <person name="Murat C."/>
            <person name="Martin F."/>
            <person name="Albertini E."/>
            <person name="Donnini D."/>
            <person name="Bonito G."/>
        </authorList>
    </citation>
    <scope>NUCLEOTIDE SEQUENCE [LARGE SCALE GENOMIC DNA]</scope>
    <source>
        <strain evidence="2 3">Sb_GMNB300</strain>
    </source>
</reference>
<keyword evidence="3" id="KW-1185">Reference proteome</keyword>
<dbReference type="Proteomes" id="UP000326924">
    <property type="component" value="Unassembled WGS sequence"/>
</dbReference>
<feature type="region of interest" description="Disordered" evidence="1">
    <location>
        <begin position="163"/>
        <end position="186"/>
    </location>
</feature>
<feature type="compositionally biased region" description="Acidic residues" evidence="1">
    <location>
        <begin position="169"/>
        <end position="182"/>
    </location>
</feature>
<organism evidence="2 3">
    <name type="scientific">Sphaerosporella brunnea</name>
    <dbReference type="NCBI Taxonomy" id="1250544"/>
    <lineage>
        <taxon>Eukaryota</taxon>
        <taxon>Fungi</taxon>
        <taxon>Dikarya</taxon>
        <taxon>Ascomycota</taxon>
        <taxon>Pezizomycotina</taxon>
        <taxon>Pezizomycetes</taxon>
        <taxon>Pezizales</taxon>
        <taxon>Pyronemataceae</taxon>
        <taxon>Sphaerosporella</taxon>
    </lineage>
</organism>
<feature type="region of interest" description="Disordered" evidence="1">
    <location>
        <begin position="235"/>
        <end position="256"/>
    </location>
</feature>
<dbReference type="FunCoup" id="A0A5J5EKA2">
    <property type="interactions" value="392"/>
</dbReference>
<protein>
    <submittedName>
        <fullName evidence="2">Uncharacterized protein</fullName>
    </submittedName>
</protein>
<gene>
    <name evidence="2" type="ORF">FN846DRAFT_921883</name>
</gene>
<name>A0A5J5EKA2_9PEZI</name>
<dbReference type="EMBL" id="VXIS01000229">
    <property type="protein sequence ID" value="KAA8896062.1"/>
    <property type="molecule type" value="Genomic_DNA"/>
</dbReference>
<dbReference type="InParanoid" id="A0A5J5EKA2"/>
<evidence type="ECO:0000256" key="1">
    <source>
        <dbReference type="SAM" id="MobiDB-lite"/>
    </source>
</evidence>
<sequence length="347" mass="38723">MRSGSSRGISRGWRQVISHSMTAPTTTSTVLKLSKSTTVTETLATKLTDAPEDRLKLPHTRHPEFAPLTQEFLALQNLFLALEMSVMAVTIVGETEKSSAVVRKWKVVSTYLGVFSMYFAISTDAGKEDDGDMDWVREHPIMSALLSVWQAWEKVKDERVEWRKPKLDSEDESNSEGSDSDVSDSAVQVVKKLRATTIKEDFTDFDGLTAIPSKTTKKGRECERRPWRGISAQHYRRGGGRDAASRGAGGDADIPHHEWRKERELQLRAEASGNAIWVSVRTCLTASLTRRPQSATPTDDLDNEYYELPAVTSKKRKEDKLALQQGAYGGEATGIKKNIVKSTKFRS</sequence>
<accession>A0A5J5EKA2</accession>
<dbReference type="OrthoDB" id="1924577at2759"/>
<comment type="caution">
    <text evidence="2">The sequence shown here is derived from an EMBL/GenBank/DDBJ whole genome shotgun (WGS) entry which is preliminary data.</text>
</comment>